<accession>Q649Z2</accession>
<evidence type="ECO:0000313" key="1">
    <source>
        <dbReference type="EMBL" id="AAU83785.1"/>
    </source>
</evidence>
<protein>
    <submittedName>
        <fullName evidence="1">Uncharacterized protein</fullName>
    </submittedName>
</protein>
<dbReference type="AlphaFoldDB" id="Q649Z2"/>
<gene>
    <name evidence="1" type="ORF">GZ33H6_34</name>
</gene>
<proteinExistence type="predicted"/>
<reference evidence="1" key="2">
    <citation type="submission" date="2004-08" db="EMBL/GenBank/DDBJ databases">
        <authorList>
            <person name="Putnam N."/>
            <person name="Detter J.C."/>
            <person name="Richardson P.M."/>
            <person name="Rokhsar D."/>
        </authorList>
    </citation>
    <scope>NUCLEOTIDE SEQUENCE</scope>
</reference>
<organism evidence="1">
    <name type="scientific">Uncultured archaeon GZfos26G2</name>
    <dbReference type="NCBI Taxonomy" id="3386331"/>
    <lineage>
        <taxon>Archaea</taxon>
        <taxon>Methanobacteriati</taxon>
        <taxon>Methanobacteriota</taxon>
        <taxon>Stenosarchaea group</taxon>
        <taxon>Methanomicrobia</taxon>
        <taxon>Candidatus Methanophagales</taxon>
        <taxon>Candidatus Methanophagaceae</taxon>
        <taxon>Candidatus Methanophaga</taxon>
    </lineage>
</organism>
<reference evidence="1" key="1">
    <citation type="journal article" date="2004" name="Science">
        <title>Reverse methanogenesis: testing the hypothesis with environmental genomics.</title>
        <authorList>
            <person name="Hallam S.J."/>
            <person name="Putnam N."/>
            <person name="Preston C.M."/>
            <person name="Detter J.C."/>
            <person name="Rokhsar D."/>
            <person name="Richardson P.M."/>
            <person name="DeLong E.F."/>
        </authorList>
    </citation>
    <scope>NUCLEOTIDE SEQUENCE</scope>
</reference>
<sequence length="239" mass="27832">MLYIIMRSYEVVETLRKSRKAIFSPNDITKVTGQSGSGVYVLINRLHNNGLIFKPLKGVISLSQDPFVISSQLYPPSYISFITALYLHGKIQQVIDRIFIVSARKRRQIKVFGMDVQFVTLKRVMIFGYKKERKENSYVVVANVEKAIIDCLYLPRYCRLAEIIDILEEGDVDIRRLIEYARMSKIEAVERRLGYLLDLIGMKHDIRPKSKTSYKLNPSIKEKGEFDNKWRIYVNEAIK</sequence>
<dbReference type="EMBL" id="AY714858">
    <property type="protein sequence ID" value="AAU83785.1"/>
    <property type="molecule type" value="Genomic_DNA"/>
</dbReference>
<name>Q649Z2_UNCAG</name>